<dbReference type="EMBL" id="JAPEIS010000001">
    <property type="protein sequence ID" value="KAJ8070210.1"/>
    <property type="molecule type" value="Genomic_DNA"/>
</dbReference>
<sequence>MGLQWFKDFGNVKNKDKEPYQPGAKNWNRNELQDIAAGLEKAFKDLDPVGYRQYRILVYGQEEEHSLSVNKCDEEDFEKMGGSADLSIAVGFSEVVDESQSKITYSLASVRTVVDGMRCIDSGKEKEKEKQVHYETWGLQHIPTHKEIHWRRSIFFNLKVWRGMTCYSESWSLQPLASHPTEIAGIRQRFKDVTRRKQYGCSIGMEIKADRDVEWKMQEDYLRGVVEILGEMAEESILCLCRMRGR</sequence>
<keyword evidence="2" id="KW-1185">Reference proteome</keyword>
<protein>
    <submittedName>
        <fullName evidence="1">Uncharacterized protein</fullName>
    </submittedName>
</protein>
<evidence type="ECO:0000313" key="1">
    <source>
        <dbReference type="EMBL" id="KAJ8070210.1"/>
    </source>
</evidence>
<dbReference type="AlphaFoldDB" id="A0A9X0AWY2"/>
<dbReference type="Proteomes" id="UP001152300">
    <property type="component" value="Unassembled WGS sequence"/>
</dbReference>
<reference evidence="1" key="1">
    <citation type="submission" date="2022-11" db="EMBL/GenBank/DDBJ databases">
        <title>Genome Resource of Sclerotinia nivalis Strain SnTB1, a Plant Pathogen Isolated from American Ginseng.</title>
        <authorList>
            <person name="Fan S."/>
        </authorList>
    </citation>
    <scope>NUCLEOTIDE SEQUENCE</scope>
    <source>
        <strain evidence="1">SnTB1</strain>
    </source>
</reference>
<dbReference type="OrthoDB" id="3538543at2759"/>
<name>A0A9X0AWY2_9HELO</name>
<accession>A0A9X0AWY2</accession>
<evidence type="ECO:0000313" key="2">
    <source>
        <dbReference type="Proteomes" id="UP001152300"/>
    </source>
</evidence>
<gene>
    <name evidence="1" type="ORF">OCU04_000596</name>
</gene>
<proteinExistence type="predicted"/>
<organism evidence="1 2">
    <name type="scientific">Sclerotinia nivalis</name>
    <dbReference type="NCBI Taxonomy" id="352851"/>
    <lineage>
        <taxon>Eukaryota</taxon>
        <taxon>Fungi</taxon>
        <taxon>Dikarya</taxon>
        <taxon>Ascomycota</taxon>
        <taxon>Pezizomycotina</taxon>
        <taxon>Leotiomycetes</taxon>
        <taxon>Helotiales</taxon>
        <taxon>Sclerotiniaceae</taxon>
        <taxon>Sclerotinia</taxon>
    </lineage>
</organism>
<comment type="caution">
    <text evidence="1">The sequence shown here is derived from an EMBL/GenBank/DDBJ whole genome shotgun (WGS) entry which is preliminary data.</text>
</comment>